<sequence length="112" mass="12104">LVHVAVVTPILFDLLNGLGPRYPQCICAPPPCAAAATASAISVSGAEAPEPVPLRRPTYSNEEQPLGPPLYSRGYPPAPPPPPPPPPPPYPLRQPYRQRIRRYALFFVDSSN</sequence>
<feature type="compositionally biased region" description="Pro residues" evidence="1">
    <location>
        <begin position="76"/>
        <end position="92"/>
    </location>
</feature>
<feature type="region of interest" description="Disordered" evidence="1">
    <location>
        <begin position="45"/>
        <end position="94"/>
    </location>
</feature>
<keyword evidence="2" id="KW-1185">Reference proteome</keyword>
<dbReference type="AlphaFoldDB" id="A0A0K0DN93"/>
<reference evidence="2" key="1">
    <citation type="submission" date="2012-09" db="EMBL/GenBank/DDBJ databases">
        <authorList>
            <person name="Martin A.A."/>
        </authorList>
    </citation>
    <scope>NUCLEOTIDE SEQUENCE</scope>
</reference>
<name>A0A0K0DN93_ANGCA</name>
<organism evidence="2 3">
    <name type="scientific">Angiostrongylus cantonensis</name>
    <name type="common">Rat lungworm</name>
    <dbReference type="NCBI Taxonomy" id="6313"/>
    <lineage>
        <taxon>Eukaryota</taxon>
        <taxon>Metazoa</taxon>
        <taxon>Ecdysozoa</taxon>
        <taxon>Nematoda</taxon>
        <taxon>Chromadorea</taxon>
        <taxon>Rhabditida</taxon>
        <taxon>Rhabditina</taxon>
        <taxon>Rhabditomorpha</taxon>
        <taxon>Strongyloidea</taxon>
        <taxon>Metastrongylidae</taxon>
        <taxon>Angiostrongylus</taxon>
    </lineage>
</organism>
<dbReference type="WBParaSite" id="ACAC_0001322101-mRNA-1">
    <property type="protein sequence ID" value="ACAC_0001322101-mRNA-1"/>
    <property type="gene ID" value="ACAC_0001322101"/>
</dbReference>
<dbReference type="Proteomes" id="UP000035642">
    <property type="component" value="Unassembled WGS sequence"/>
</dbReference>
<proteinExistence type="predicted"/>
<evidence type="ECO:0000256" key="1">
    <source>
        <dbReference type="SAM" id="MobiDB-lite"/>
    </source>
</evidence>
<protein>
    <submittedName>
        <fullName evidence="3">Secreted protein</fullName>
    </submittedName>
</protein>
<reference evidence="3" key="2">
    <citation type="submission" date="2017-02" db="UniProtKB">
        <authorList>
            <consortium name="WormBaseParasite"/>
        </authorList>
    </citation>
    <scope>IDENTIFICATION</scope>
</reference>
<evidence type="ECO:0000313" key="3">
    <source>
        <dbReference type="WBParaSite" id="ACAC_0001322101-mRNA-1"/>
    </source>
</evidence>
<accession>A0A0K0DN93</accession>
<evidence type="ECO:0000313" key="2">
    <source>
        <dbReference type="Proteomes" id="UP000035642"/>
    </source>
</evidence>